<dbReference type="Proteomes" id="UP000324222">
    <property type="component" value="Unassembled WGS sequence"/>
</dbReference>
<keyword evidence="3" id="KW-1185">Reference proteome</keyword>
<evidence type="ECO:0000256" key="1">
    <source>
        <dbReference type="SAM" id="MobiDB-lite"/>
    </source>
</evidence>
<dbReference type="EMBL" id="VSRR010033493">
    <property type="protein sequence ID" value="MPC71740.1"/>
    <property type="molecule type" value="Genomic_DNA"/>
</dbReference>
<proteinExistence type="predicted"/>
<organism evidence="2 3">
    <name type="scientific">Portunus trituberculatus</name>
    <name type="common">Swimming crab</name>
    <name type="synonym">Neptunus trituberculatus</name>
    <dbReference type="NCBI Taxonomy" id="210409"/>
    <lineage>
        <taxon>Eukaryota</taxon>
        <taxon>Metazoa</taxon>
        <taxon>Ecdysozoa</taxon>
        <taxon>Arthropoda</taxon>
        <taxon>Crustacea</taxon>
        <taxon>Multicrustacea</taxon>
        <taxon>Malacostraca</taxon>
        <taxon>Eumalacostraca</taxon>
        <taxon>Eucarida</taxon>
        <taxon>Decapoda</taxon>
        <taxon>Pleocyemata</taxon>
        <taxon>Brachyura</taxon>
        <taxon>Eubrachyura</taxon>
        <taxon>Portunoidea</taxon>
        <taxon>Portunidae</taxon>
        <taxon>Portuninae</taxon>
        <taxon>Portunus</taxon>
    </lineage>
</organism>
<evidence type="ECO:0000313" key="2">
    <source>
        <dbReference type="EMBL" id="MPC71740.1"/>
    </source>
</evidence>
<evidence type="ECO:0000313" key="3">
    <source>
        <dbReference type="Proteomes" id="UP000324222"/>
    </source>
</evidence>
<comment type="caution">
    <text evidence="2">The sequence shown here is derived from an EMBL/GenBank/DDBJ whole genome shotgun (WGS) entry which is preliminary data.</text>
</comment>
<gene>
    <name evidence="2" type="ORF">E2C01_066026</name>
</gene>
<name>A0A5B7HH54_PORTR</name>
<feature type="region of interest" description="Disordered" evidence="1">
    <location>
        <begin position="1"/>
        <end position="30"/>
    </location>
</feature>
<protein>
    <submittedName>
        <fullName evidence="2">Uncharacterized protein</fullName>
    </submittedName>
</protein>
<sequence length="118" mass="12821">MAPISDENKESGESASVSEPQYSTSGFPGITPGEELQDIFMDVATLVTDIVAQYGVCEGCENKAEGSVRAGSVTPQRKTLDSRSREADCKCLPKCLYSDIICFILSKILFYFPTPLIL</sequence>
<dbReference type="AlphaFoldDB" id="A0A5B7HH54"/>
<feature type="compositionally biased region" description="Basic and acidic residues" evidence="1">
    <location>
        <begin position="1"/>
        <end position="12"/>
    </location>
</feature>
<accession>A0A5B7HH54</accession>
<feature type="compositionally biased region" description="Polar residues" evidence="1">
    <location>
        <begin position="13"/>
        <end position="26"/>
    </location>
</feature>
<reference evidence="2 3" key="1">
    <citation type="submission" date="2019-05" db="EMBL/GenBank/DDBJ databases">
        <title>Another draft genome of Portunus trituberculatus and its Hox gene families provides insights of decapod evolution.</title>
        <authorList>
            <person name="Jeong J.-H."/>
            <person name="Song I."/>
            <person name="Kim S."/>
            <person name="Choi T."/>
            <person name="Kim D."/>
            <person name="Ryu S."/>
            <person name="Kim W."/>
        </authorList>
    </citation>
    <scope>NUCLEOTIDE SEQUENCE [LARGE SCALE GENOMIC DNA]</scope>
    <source>
        <tissue evidence="2">Muscle</tissue>
    </source>
</reference>